<reference evidence="2 3" key="1">
    <citation type="submission" date="2019-03" db="EMBL/GenBank/DDBJ databases">
        <title>Genomic Encyclopedia of Archaeal and Bacterial Type Strains, Phase II (KMG-II): from individual species to whole genera.</title>
        <authorList>
            <person name="Goeker M."/>
        </authorList>
    </citation>
    <scope>NUCLEOTIDE SEQUENCE [LARGE SCALE GENOMIC DNA]</scope>
    <source>
        <strain evidence="2 3">DSM 18435</strain>
    </source>
</reference>
<organism evidence="2 3">
    <name type="scientific">Zeaxanthinibacter enoshimensis</name>
    <dbReference type="NCBI Taxonomy" id="392009"/>
    <lineage>
        <taxon>Bacteria</taxon>
        <taxon>Pseudomonadati</taxon>
        <taxon>Bacteroidota</taxon>
        <taxon>Flavobacteriia</taxon>
        <taxon>Flavobacteriales</taxon>
        <taxon>Flavobacteriaceae</taxon>
        <taxon>Zeaxanthinibacter</taxon>
    </lineage>
</organism>
<keyword evidence="3" id="KW-1185">Reference proteome</keyword>
<dbReference type="OrthoDB" id="5289215at2"/>
<accession>A0A4V3D3U9</accession>
<dbReference type="SUPFAM" id="SSF56601">
    <property type="entry name" value="beta-lactamase/transpeptidase-like"/>
    <property type="match status" value="1"/>
</dbReference>
<dbReference type="EMBL" id="SNYI01000002">
    <property type="protein sequence ID" value="TDQ31373.1"/>
    <property type="molecule type" value="Genomic_DNA"/>
</dbReference>
<evidence type="ECO:0000259" key="1">
    <source>
        <dbReference type="Pfam" id="PF13354"/>
    </source>
</evidence>
<feature type="domain" description="Beta-lactamase class A catalytic" evidence="1">
    <location>
        <begin position="105"/>
        <end position="391"/>
    </location>
</feature>
<evidence type="ECO:0000313" key="3">
    <source>
        <dbReference type="Proteomes" id="UP000295468"/>
    </source>
</evidence>
<dbReference type="Proteomes" id="UP000295468">
    <property type="component" value="Unassembled WGS sequence"/>
</dbReference>
<dbReference type="GO" id="GO:0030655">
    <property type="term" value="P:beta-lactam antibiotic catabolic process"/>
    <property type="evidence" value="ECO:0007669"/>
    <property type="project" value="InterPro"/>
</dbReference>
<dbReference type="AlphaFoldDB" id="A0A4V3D3U9"/>
<dbReference type="GO" id="GO:0008800">
    <property type="term" value="F:beta-lactamase activity"/>
    <property type="evidence" value="ECO:0007669"/>
    <property type="project" value="InterPro"/>
</dbReference>
<dbReference type="InterPro" id="IPR012338">
    <property type="entry name" value="Beta-lactam/transpept-like"/>
</dbReference>
<proteinExistence type="predicted"/>
<sequence>MRTNFLFITTFFILTSLGLFLYPIDGYNRSGITRLLQIRKFQEDSIPYTRIPKGAYLGVEDIRLNLLSRRDDPMENLLTEDRSFAEKINKLFPGKGYSATVMDITNPDSLRYAAYREEIGYQPGSVGKLAVLIALFDQLAKLCPEDFEQRIALMRNRRVKSGIWGTGDHHTVPIYNPQTNQLTRRTVRAEDEFSLFEWADHMVSVSNNGAASVVYREALLMAALGEDYLTLTPEQAEKFFKETPRDSLTNLSHQVVNEPLRKMGITEDEWRLGGFFTNGPDKYVSRKGGSIGTPVGLMKFMLKMEQGLAIDAPSSLEMKRILYLTDRRIRYAHSPRLNDAAVYFKSGSFYKCDRKKNPDCGEYAGNVFNYMNSVILVEHPDGTRYIVCLMTNVLNKNSAGEHMYLATAIDRILH</sequence>
<dbReference type="Gene3D" id="3.40.710.10">
    <property type="entry name" value="DD-peptidase/beta-lactamase superfamily"/>
    <property type="match status" value="1"/>
</dbReference>
<evidence type="ECO:0000313" key="2">
    <source>
        <dbReference type="EMBL" id="TDQ31373.1"/>
    </source>
</evidence>
<gene>
    <name evidence="2" type="ORF">CLV82_2081</name>
</gene>
<name>A0A4V3D3U9_9FLAO</name>
<comment type="caution">
    <text evidence="2">The sequence shown here is derived from an EMBL/GenBank/DDBJ whole genome shotgun (WGS) entry which is preliminary data.</text>
</comment>
<dbReference type="Pfam" id="PF13354">
    <property type="entry name" value="Beta-lactamase2"/>
    <property type="match status" value="1"/>
</dbReference>
<dbReference type="RefSeq" id="WP_133644204.1">
    <property type="nucleotide sequence ID" value="NZ_SNYI01000002.1"/>
</dbReference>
<protein>
    <recommendedName>
        <fullName evidence="1">Beta-lactamase class A catalytic domain-containing protein</fullName>
    </recommendedName>
</protein>
<dbReference type="InterPro" id="IPR045155">
    <property type="entry name" value="Beta-lactam_cat"/>
</dbReference>